<comment type="caution">
    <text evidence="2">The sequence shown here is derived from an EMBL/GenBank/DDBJ whole genome shotgun (WGS) entry which is preliminary data.</text>
</comment>
<keyword evidence="3" id="KW-1185">Reference proteome</keyword>
<accession>A0A553I739</accession>
<evidence type="ECO:0000313" key="3">
    <source>
        <dbReference type="Proteomes" id="UP000319160"/>
    </source>
</evidence>
<reference evidence="3" key="1">
    <citation type="submission" date="2019-06" db="EMBL/GenBank/DDBJ databases">
        <title>Draft genome sequence of the griseofulvin-producing fungus Xylaria cubensis strain G536.</title>
        <authorList>
            <person name="Mead M.E."/>
            <person name="Raja H.A."/>
            <person name="Steenwyk J.L."/>
            <person name="Knowles S.L."/>
            <person name="Oberlies N.H."/>
            <person name="Rokas A."/>
        </authorList>
    </citation>
    <scope>NUCLEOTIDE SEQUENCE [LARGE SCALE GENOMIC DNA]</scope>
    <source>
        <strain evidence="3">G536</strain>
    </source>
</reference>
<evidence type="ECO:0000313" key="2">
    <source>
        <dbReference type="EMBL" id="TRX96018.1"/>
    </source>
</evidence>
<evidence type="ECO:0000256" key="1">
    <source>
        <dbReference type="SAM" id="MobiDB-lite"/>
    </source>
</evidence>
<feature type="region of interest" description="Disordered" evidence="1">
    <location>
        <begin position="150"/>
        <end position="177"/>
    </location>
</feature>
<protein>
    <recommendedName>
        <fullName evidence="4">Protein kinase domain-containing protein</fullName>
    </recommendedName>
</protein>
<proteinExistence type="predicted"/>
<dbReference type="AlphaFoldDB" id="A0A553I739"/>
<organism evidence="2 3">
    <name type="scientific">Xylaria flabelliformis</name>
    <dbReference type="NCBI Taxonomy" id="2512241"/>
    <lineage>
        <taxon>Eukaryota</taxon>
        <taxon>Fungi</taxon>
        <taxon>Dikarya</taxon>
        <taxon>Ascomycota</taxon>
        <taxon>Pezizomycotina</taxon>
        <taxon>Sordariomycetes</taxon>
        <taxon>Xylariomycetidae</taxon>
        <taxon>Xylariales</taxon>
        <taxon>Xylariaceae</taxon>
        <taxon>Xylaria</taxon>
    </lineage>
</organism>
<dbReference type="Proteomes" id="UP000319160">
    <property type="component" value="Unassembled WGS sequence"/>
</dbReference>
<evidence type="ECO:0008006" key="4">
    <source>
        <dbReference type="Google" id="ProtNLM"/>
    </source>
</evidence>
<dbReference type="OrthoDB" id="4768883at2759"/>
<gene>
    <name evidence="2" type="ORF">FHL15_003160</name>
</gene>
<dbReference type="EMBL" id="VFLP01000013">
    <property type="protein sequence ID" value="TRX96018.1"/>
    <property type="molecule type" value="Genomic_DNA"/>
</dbReference>
<sequence>MAQPGLRARSLTQYFSNEYGFEAENYIAGIILYKRQNAQGVVERIVVKHAIMSIWEQPDERDEEIDSEENLLRRLWGSEHTIRLMSVVDDRYHRAPVMWAPPINRDALNPPPILPWKLRIDPARYPIAASFGFFVMEFLARGTGNSWVYRNGVSPEPRKSQSSGSRERGIATPRAASVTDIPCKSEEPRVDILMIPFTKGVQIIDFGLSHEDNRRTRVTIDPVVDDEERPTFTVRNVPGGIDFDTYATEEFCEAANLSDDFKLLVCKCLAVDEAWRPTLRPVLEVCERNVALTPNWMNLTDEAYELFDSVPLLDDGNDSGSEYLP</sequence>
<name>A0A553I739_9PEZI</name>